<evidence type="ECO:0000313" key="2">
    <source>
        <dbReference type="EMBL" id="NBC71788.1"/>
    </source>
</evidence>
<dbReference type="InterPro" id="IPR050099">
    <property type="entry name" value="SIS_GmhA/DiaA_subfam"/>
</dbReference>
<dbReference type="EMBL" id="JAAAMU010000014">
    <property type="protein sequence ID" value="NBC71788.1"/>
    <property type="molecule type" value="Genomic_DNA"/>
</dbReference>
<dbReference type="GO" id="GO:1901135">
    <property type="term" value="P:carbohydrate derivative metabolic process"/>
    <property type="evidence" value="ECO:0007669"/>
    <property type="project" value="InterPro"/>
</dbReference>
<dbReference type="SUPFAM" id="SSF53697">
    <property type="entry name" value="SIS domain"/>
    <property type="match status" value="1"/>
</dbReference>
<dbReference type="Proteomes" id="UP000558113">
    <property type="component" value="Unassembled WGS sequence"/>
</dbReference>
<accession>A0A7X4YSM9</accession>
<dbReference type="RefSeq" id="WP_161702113.1">
    <property type="nucleotide sequence ID" value="NZ_JAAAMU010000014.1"/>
</dbReference>
<dbReference type="InterPro" id="IPR046348">
    <property type="entry name" value="SIS_dom_sf"/>
</dbReference>
<gene>
    <name evidence="2" type="ORF">GT003_22565</name>
</gene>
<dbReference type="PROSITE" id="PS51464">
    <property type="entry name" value="SIS"/>
    <property type="match status" value="1"/>
</dbReference>
<evidence type="ECO:0000313" key="3">
    <source>
        <dbReference type="Proteomes" id="UP000558113"/>
    </source>
</evidence>
<dbReference type="AlphaFoldDB" id="A0A7X4YSM9"/>
<comment type="caution">
    <text evidence="2">The sequence shown here is derived from an EMBL/GenBank/DDBJ whole genome shotgun (WGS) entry which is preliminary data.</text>
</comment>
<dbReference type="OrthoDB" id="9781311at2"/>
<dbReference type="CDD" id="cd05006">
    <property type="entry name" value="SIS_GmhA"/>
    <property type="match status" value="1"/>
</dbReference>
<dbReference type="InterPro" id="IPR001347">
    <property type="entry name" value="SIS_dom"/>
</dbReference>
<organism evidence="2 3">
    <name type="scientific">Paenibacillus sacheonensis</name>
    <dbReference type="NCBI Taxonomy" id="742054"/>
    <lineage>
        <taxon>Bacteria</taxon>
        <taxon>Bacillati</taxon>
        <taxon>Bacillota</taxon>
        <taxon>Bacilli</taxon>
        <taxon>Bacillales</taxon>
        <taxon>Paenibacillaceae</taxon>
        <taxon>Paenibacillus</taxon>
    </lineage>
</organism>
<name>A0A7X4YSM9_9BACL</name>
<proteinExistence type="predicted"/>
<dbReference type="Gene3D" id="3.40.50.10490">
    <property type="entry name" value="Glucose-6-phosphate isomerase like protein, domain 1"/>
    <property type="match status" value="1"/>
</dbReference>
<dbReference type="GO" id="GO:0097367">
    <property type="term" value="F:carbohydrate derivative binding"/>
    <property type="evidence" value="ECO:0007669"/>
    <property type="project" value="InterPro"/>
</dbReference>
<protein>
    <submittedName>
        <fullName evidence="2">SIS domain-containing protein</fullName>
    </submittedName>
</protein>
<dbReference type="InterPro" id="IPR035461">
    <property type="entry name" value="GmhA/DiaA"/>
</dbReference>
<sequence>MHRIVQTMINKYPELNACAQDTELACGLLVDAYRSRGKVLVCGNGGSAADSEHIVGELMKGFMSKRPVPDAFRAKLGELFPAEGGSVADLLQGALPAISLVSHSALMTAFMNDVSAETVFAQQVYGYGREGDVLIGLSTSGNSLNVVRAMQVAKALGVRTIGLTGRSGGRMKELCDVTIRVPHDSTPDIQERHLPIYHALCMVVEEAFFGA</sequence>
<dbReference type="PANTHER" id="PTHR30390">
    <property type="entry name" value="SEDOHEPTULOSE 7-PHOSPHATE ISOMERASE / DNAA INITIATOR-ASSOCIATING FACTOR FOR REPLICATION INITIATION"/>
    <property type="match status" value="1"/>
</dbReference>
<dbReference type="Pfam" id="PF13580">
    <property type="entry name" value="SIS_2"/>
    <property type="match status" value="2"/>
</dbReference>
<feature type="domain" description="SIS" evidence="1">
    <location>
        <begin position="29"/>
        <end position="211"/>
    </location>
</feature>
<keyword evidence="3" id="KW-1185">Reference proteome</keyword>
<reference evidence="2 3" key="1">
    <citation type="submission" date="2020-01" db="EMBL/GenBank/DDBJ databases">
        <title>Paenibacillus soybeanensis sp. nov. isolated from the nodules of soybean (Glycine max(L.) Merr).</title>
        <authorList>
            <person name="Wang H."/>
        </authorList>
    </citation>
    <scope>NUCLEOTIDE SEQUENCE [LARGE SCALE GENOMIC DNA]</scope>
    <source>
        <strain evidence="2 3">DSM 23054</strain>
    </source>
</reference>
<evidence type="ECO:0000259" key="1">
    <source>
        <dbReference type="PROSITE" id="PS51464"/>
    </source>
</evidence>